<dbReference type="EMBL" id="JBHSTI010000008">
    <property type="protein sequence ID" value="MFC6238149.1"/>
    <property type="molecule type" value="Genomic_DNA"/>
</dbReference>
<dbReference type="GO" id="GO:0008483">
    <property type="term" value="F:transaminase activity"/>
    <property type="evidence" value="ECO:0007669"/>
    <property type="project" value="UniProtKB-KW"/>
</dbReference>
<reference evidence="7" key="1">
    <citation type="journal article" date="2019" name="Int. J. Syst. Evol. Microbiol.">
        <title>The Global Catalogue of Microorganisms (GCM) 10K type strain sequencing project: providing services to taxonomists for standard genome sequencing and annotation.</title>
        <authorList>
            <consortium name="The Broad Institute Genomics Platform"/>
            <consortium name="The Broad Institute Genome Sequencing Center for Infectious Disease"/>
            <person name="Wu L."/>
            <person name="Ma J."/>
        </authorList>
    </citation>
    <scope>NUCLEOTIDE SEQUENCE [LARGE SCALE GENOMIC DNA]</scope>
    <source>
        <strain evidence="7">CGMCC 4.7317</strain>
    </source>
</reference>
<evidence type="ECO:0000256" key="3">
    <source>
        <dbReference type="ARBA" id="ARBA00022679"/>
    </source>
</evidence>
<keyword evidence="7" id="KW-1185">Reference proteome</keyword>
<evidence type="ECO:0000313" key="7">
    <source>
        <dbReference type="Proteomes" id="UP001596138"/>
    </source>
</evidence>
<dbReference type="RefSeq" id="WP_386766104.1">
    <property type="nucleotide sequence ID" value="NZ_JBHSTI010000008.1"/>
</dbReference>
<dbReference type="InterPro" id="IPR015421">
    <property type="entry name" value="PyrdxlP-dep_Trfase_major"/>
</dbReference>
<accession>A0ABW1T1H1</accession>
<keyword evidence="3" id="KW-0808">Transferase</keyword>
<dbReference type="Pfam" id="PF00202">
    <property type="entry name" value="Aminotran_3"/>
    <property type="match status" value="1"/>
</dbReference>
<dbReference type="InterPro" id="IPR005814">
    <property type="entry name" value="Aminotrans_3"/>
</dbReference>
<dbReference type="CDD" id="cd00610">
    <property type="entry name" value="OAT_like"/>
    <property type="match status" value="1"/>
</dbReference>
<dbReference type="InterPro" id="IPR049704">
    <property type="entry name" value="Aminotrans_3_PPA_site"/>
</dbReference>
<dbReference type="PANTHER" id="PTHR11986:SF79">
    <property type="entry name" value="ACETYLORNITHINE AMINOTRANSFERASE, MITOCHONDRIAL"/>
    <property type="match status" value="1"/>
</dbReference>
<evidence type="ECO:0000313" key="6">
    <source>
        <dbReference type="EMBL" id="MFC6238149.1"/>
    </source>
</evidence>
<evidence type="ECO:0000256" key="5">
    <source>
        <dbReference type="RuleBase" id="RU003560"/>
    </source>
</evidence>
<dbReference type="PROSITE" id="PS00600">
    <property type="entry name" value="AA_TRANSFER_CLASS_3"/>
    <property type="match status" value="1"/>
</dbReference>
<dbReference type="InterPro" id="IPR050103">
    <property type="entry name" value="Class-III_PLP-dep_AT"/>
</dbReference>
<comment type="similarity">
    <text evidence="5">Belongs to the class-III pyridoxal-phosphate-dependent aminotransferase family.</text>
</comment>
<dbReference type="InterPro" id="IPR015422">
    <property type="entry name" value="PyrdxlP-dep_Trfase_small"/>
</dbReference>
<organism evidence="6 7">
    <name type="scientific">Longivirga aurantiaca</name>
    <dbReference type="NCBI Taxonomy" id="1837743"/>
    <lineage>
        <taxon>Bacteria</taxon>
        <taxon>Bacillati</taxon>
        <taxon>Actinomycetota</taxon>
        <taxon>Actinomycetes</taxon>
        <taxon>Sporichthyales</taxon>
        <taxon>Sporichthyaceae</taxon>
        <taxon>Longivirga</taxon>
    </lineage>
</organism>
<dbReference type="InterPro" id="IPR015424">
    <property type="entry name" value="PyrdxlP-dep_Trfase"/>
</dbReference>
<dbReference type="PANTHER" id="PTHR11986">
    <property type="entry name" value="AMINOTRANSFERASE CLASS III"/>
    <property type="match status" value="1"/>
</dbReference>
<protein>
    <submittedName>
        <fullName evidence="6">Aspartate aminotransferase family protein</fullName>
    </submittedName>
</protein>
<gene>
    <name evidence="6" type="ORF">ACFQGU_09685</name>
</gene>
<keyword evidence="4 5" id="KW-0663">Pyridoxal phosphate</keyword>
<keyword evidence="2 6" id="KW-0032">Aminotransferase</keyword>
<dbReference type="SUPFAM" id="SSF53383">
    <property type="entry name" value="PLP-dependent transferases"/>
    <property type="match status" value="1"/>
</dbReference>
<comment type="cofactor">
    <cofactor evidence="1">
        <name>pyridoxal 5'-phosphate</name>
        <dbReference type="ChEBI" id="CHEBI:597326"/>
    </cofactor>
</comment>
<evidence type="ECO:0000256" key="1">
    <source>
        <dbReference type="ARBA" id="ARBA00001933"/>
    </source>
</evidence>
<dbReference type="Gene3D" id="3.40.640.10">
    <property type="entry name" value="Type I PLP-dependent aspartate aminotransferase-like (Major domain)"/>
    <property type="match status" value="1"/>
</dbReference>
<name>A0ABW1T1H1_9ACTN</name>
<dbReference type="Gene3D" id="3.90.1150.10">
    <property type="entry name" value="Aspartate Aminotransferase, domain 1"/>
    <property type="match status" value="1"/>
</dbReference>
<proteinExistence type="inferred from homology"/>
<comment type="caution">
    <text evidence="6">The sequence shown here is derived from an EMBL/GenBank/DDBJ whole genome shotgun (WGS) entry which is preliminary data.</text>
</comment>
<dbReference type="Proteomes" id="UP001596138">
    <property type="component" value="Unassembled WGS sequence"/>
</dbReference>
<sequence>MSTRDDSDRPTRAEVLDLAERYACPNRVRTLRALGVDLVVGAREGYRLWDLDGREFLDLHLNGGVFNLGHRNHELVATLVDALQTLDIGNHHFPSVERALLARDLVELTPGMRYAVFASGGGEAVEVALKSARRATGRRRIVSVSGAYHGHTGLALAAGDERAAASFLSEGAPGEFAHVGFDDLAAIERELASGDVAAVVLETVPATIGFPLPSPGYLAGVRDLCDAAGALYVADEVQTGLGRTGELWGVQREGVVPDVLVCGKGLSGGLYPIAAALLSERAGAWLEEDGWAHISTFGGAEVGCRVAREVLAITDHPATRGHVRGLVDRFADGLAGIRDRYPDRLVEVRQTGLVIGLRLSHPQGGMLLTKALYDRGVWAMFAGFDPSVLQVKPGLLLDAATAELALERLDDAVSSLPAGTAA</sequence>
<dbReference type="PIRSF" id="PIRSF000521">
    <property type="entry name" value="Transaminase_4ab_Lys_Orn"/>
    <property type="match status" value="1"/>
</dbReference>
<evidence type="ECO:0000256" key="4">
    <source>
        <dbReference type="ARBA" id="ARBA00022898"/>
    </source>
</evidence>
<evidence type="ECO:0000256" key="2">
    <source>
        <dbReference type="ARBA" id="ARBA00022576"/>
    </source>
</evidence>